<dbReference type="STRING" id="93625.A0A409XKA6"/>
<dbReference type="Proteomes" id="UP000283269">
    <property type="component" value="Unassembled WGS sequence"/>
</dbReference>
<dbReference type="EMBL" id="NHYD01001451">
    <property type="protein sequence ID" value="PPQ91156.1"/>
    <property type="molecule type" value="Genomic_DNA"/>
</dbReference>
<feature type="coiled-coil region" evidence="1">
    <location>
        <begin position="35"/>
        <end position="62"/>
    </location>
</feature>
<evidence type="ECO:0000256" key="1">
    <source>
        <dbReference type="SAM" id="Coils"/>
    </source>
</evidence>
<comment type="caution">
    <text evidence="2">The sequence shown here is derived from an EMBL/GenBank/DDBJ whole genome shotgun (WGS) entry which is preliminary data.</text>
</comment>
<organism evidence="2 3">
    <name type="scientific">Psilocybe cyanescens</name>
    <dbReference type="NCBI Taxonomy" id="93625"/>
    <lineage>
        <taxon>Eukaryota</taxon>
        <taxon>Fungi</taxon>
        <taxon>Dikarya</taxon>
        <taxon>Basidiomycota</taxon>
        <taxon>Agaricomycotina</taxon>
        <taxon>Agaricomycetes</taxon>
        <taxon>Agaricomycetidae</taxon>
        <taxon>Agaricales</taxon>
        <taxon>Agaricineae</taxon>
        <taxon>Strophariaceae</taxon>
        <taxon>Psilocybe</taxon>
    </lineage>
</organism>
<protein>
    <submittedName>
        <fullName evidence="2">Uncharacterized protein</fullName>
    </submittedName>
</protein>
<gene>
    <name evidence="2" type="ORF">CVT25_003061</name>
</gene>
<keyword evidence="3" id="KW-1185">Reference proteome</keyword>
<proteinExistence type="predicted"/>
<dbReference type="AlphaFoldDB" id="A0A409XKA6"/>
<sequence>MESRAPPQFESPISHLLASNNVATDQEQKAARLFIEMLNNRLSEIDQEINALLKKRQEERAAINDVIRRHKAISHPVRALAPEILSEIFHHCQRGSIAEILPEVPDSFHPLKGPLLLTHVCSQWRTVAVSSSRLWTTLRMQYGFPLRSQSQLRSQLTLALLWISRSGIAPLEVCFHLSDIVDNVQLEQNQIYRALLGSLNRWRSIYIITFMPHDVLHVLEPYTKNLSTIKKYTLISPDVVSNGRRRAQTPYGVYLSPDSITWPASMETISFQAGFNYEGFSLPLRQLTTLDIYSELDSNFITIKQFFSVLTEGPNLLDLRVRCLGIDLEFPDPNSTDTGTFMEHSYPRLQTLHITVVNDGYIIDPLLLLGTFPALKNFAIGSTSRRRPWSHAALTSFLERTSGSIQELEVIGHGIGWTEVAQYFSDTPDASRVSITANGLGDYELNMASDILRHLEHLRLQGEIHVSSGAFAEFLRRRCGAHAEREEVALLQSLDIRCLGETTEFVDAVVFENLMEYSGKGTKIQIETDYVCLFPRANFLPRRFH</sequence>
<name>A0A409XKA6_PSICY</name>
<reference evidence="2 3" key="1">
    <citation type="journal article" date="2018" name="Evol. Lett.">
        <title>Horizontal gene cluster transfer increased hallucinogenic mushroom diversity.</title>
        <authorList>
            <person name="Reynolds H.T."/>
            <person name="Vijayakumar V."/>
            <person name="Gluck-Thaler E."/>
            <person name="Korotkin H.B."/>
            <person name="Matheny P.B."/>
            <person name="Slot J.C."/>
        </authorList>
    </citation>
    <scope>NUCLEOTIDE SEQUENCE [LARGE SCALE GENOMIC DNA]</scope>
    <source>
        <strain evidence="2 3">2631</strain>
    </source>
</reference>
<evidence type="ECO:0000313" key="3">
    <source>
        <dbReference type="Proteomes" id="UP000283269"/>
    </source>
</evidence>
<dbReference type="Gene3D" id="1.20.1280.50">
    <property type="match status" value="1"/>
</dbReference>
<dbReference type="Gene3D" id="3.80.10.10">
    <property type="entry name" value="Ribonuclease Inhibitor"/>
    <property type="match status" value="1"/>
</dbReference>
<dbReference type="OrthoDB" id="3063971at2759"/>
<dbReference type="InterPro" id="IPR032675">
    <property type="entry name" value="LRR_dom_sf"/>
</dbReference>
<evidence type="ECO:0000313" key="2">
    <source>
        <dbReference type="EMBL" id="PPQ91156.1"/>
    </source>
</evidence>
<accession>A0A409XKA6</accession>
<keyword evidence="1" id="KW-0175">Coiled coil</keyword>
<dbReference type="InParanoid" id="A0A409XKA6"/>